<dbReference type="EMBL" id="RBWS01000029">
    <property type="protein sequence ID" value="RKO68539.1"/>
    <property type="molecule type" value="Genomic_DNA"/>
</dbReference>
<evidence type="ECO:0000256" key="2">
    <source>
        <dbReference type="ARBA" id="ARBA00012438"/>
    </source>
</evidence>
<dbReference type="InterPro" id="IPR011123">
    <property type="entry name" value="Y_Y_Y"/>
</dbReference>
<feature type="domain" description="HTH araC/xylS-type" evidence="8">
    <location>
        <begin position="1239"/>
        <end position="1338"/>
    </location>
</feature>
<dbReference type="InterPro" id="IPR018062">
    <property type="entry name" value="HTH_AraC-typ_CS"/>
</dbReference>
<dbReference type="InterPro" id="IPR003661">
    <property type="entry name" value="HisK_dim/P_dom"/>
</dbReference>
<dbReference type="InterPro" id="IPR011006">
    <property type="entry name" value="CheY-like_superfamily"/>
</dbReference>
<gene>
    <name evidence="11" type="ORF">D7322_26765</name>
</gene>
<dbReference type="SUPFAM" id="SSF55874">
    <property type="entry name" value="ATPase domain of HSP90 chaperone/DNA topoisomerase II/histidine kinase"/>
    <property type="match status" value="1"/>
</dbReference>
<dbReference type="CDD" id="cd17574">
    <property type="entry name" value="REC_OmpR"/>
    <property type="match status" value="1"/>
</dbReference>
<dbReference type="Proteomes" id="UP000282423">
    <property type="component" value="Unassembled WGS sequence"/>
</dbReference>
<dbReference type="SMART" id="SM00387">
    <property type="entry name" value="HATPase_c"/>
    <property type="match status" value="1"/>
</dbReference>
<dbReference type="InterPro" id="IPR011110">
    <property type="entry name" value="Reg_prop"/>
</dbReference>
<feature type="domain" description="Histidine kinase" evidence="9">
    <location>
        <begin position="822"/>
        <end position="1039"/>
    </location>
</feature>
<dbReference type="Pfam" id="PF00072">
    <property type="entry name" value="Response_reg"/>
    <property type="match status" value="1"/>
</dbReference>
<dbReference type="Pfam" id="PF07495">
    <property type="entry name" value="Y_Y_Y"/>
    <property type="match status" value="1"/>
</dbReference>
<dbReference type="SUPFAM" id="SSF47384">
    <property type="entry name" value="Homodimeric domain of signal transducing histidine kinase"/>
    <property type="match status" value="1"/>
</dbReference>
<dbReference type="PROSITE" id="PS50110">
    <property type="entry name" value="RESPONSE_REGULATORY"/>
    <property type="match status" value="1"/>
</dbReference>
<dbReference type="PROSITE" id="PS01124">
    <property type="entry name" value="HTH_ARAC_FAMILY_2"/>
    <property type="match status" value="1"/>
</dbReference>
<evidence type="ECO:0000259" key="8">
    <source>
        <dbReference type="PROSITE" id="PS01124"/>
    </source>
</evidence>
<dbReference type="InterPro" id="IPR011047">
    <property type="entry name" value="Quinoprotein_ADH-like_sf"/>
</dbReference>
<sequence>MKNLYLILLGLFWPFHVVWCQSSIVYLGLDKGLSNDFVTAIFQDSEGFMWFGTSNGLNRYDGYEFKVFKNDPLSKNTLPDNRVTAVAESSSAQLYVATKGGLAVIDPNRTQCEQVLVNSPKGNRPLNFPIHQIEKDILGQLFVQGGSEGLFKIEETRAGSVAQKIPLQYAGQQLPYYRVSAICKAVDAGVWAFIDHVGLAYYDSKKHLFSIVKKVDFQSTTMAVAPTGDIWFASNQKIICYHIKTGTFTNYNYDTYRKAVVNLYFGKDKKLWICTDGSGIQKFNSITRTFEYDIGFDQQQLTSRSVFALLEDAEDRLWIGTLRGGVNIVDPAKRRFQTFKINPSSQQVNTADFILSFEQADQNHIWIGTDGDGLYKWSISKGSLVNYPYSAHKDLKPAFITSLIQYQNDQLWIGSYDTGIVKLNTKTGQAKHYPCYYPNTQYVNNAVWRLFKDSRGTLWASTLASGNVYCLDTIADQFKHLNLPINDVLTFFEDKDAVLWMGSWSALFRLDLRTMKYNSYHIGSPIRFIQQTESGFLWLGTEGGGLLHLNLSSMNYRRYTEKDGLVSNTLLNGLQDAQGNIWMSSLDGLSKMDVQKKTFQNFYQSDGLQSNQFNYNAAIKLRDDLLVFGGIRGFNLFRPQDIFFKARFPALKLTRLSIGNVPYGQSEAYKQISLNAVQSLKIPYEKAILSFSFAALDYSFSDRIDYAYYLEGWDKDWNYVNKQRTAYYSNLREGKYKLHIRSSNANGQWNQAERIIDVEVLPPWYRSIWAYIGYLLLLVAVLYLYNRYRENKDLLLFKLKTAEFEREKEHELLEDKLAFFTHIVHEIRTPLTLIVNPIKDIVNKSKKNMGESEELLSVYNHSKRLLNLADKLLLFRKSDGNFDELAYTVFDIIQVLRGTFDSFRQLADSRNISYTFETDIERLILNADYEKLEICFINLLQNALKYTANGGSVCIKVSRIDQELRCAIIDSGQGYPTQLTEEIFKPFKRNFSLFNHGADGFGIGLFFVKKFISLHQGSLEYFANPHAGATFSISLPITQVSSSAIVGSVELQQMATGYRSAVAGEQPEPSASTYSVQSQALDELYENDLQEKILIVDDSEDMLNYIARIFSDKYQVVKANSAETASAILEKLEPSIVISDVMMSGTSGIDLCKQMKSSIKRSHVPIILLTASSSFDVKLNGIEVGADDYIVKPFDRELLVARVESLIENKNRLHTYFYSEITLQSKDHKVPAAFKDFLQRAIAVVEKHLLNENFTVKMLAEELGMSHSNMYRRIKSISGKSANEFIRSIRMRRAAQLLIENKTNINETAYQVGFKDIKHFRQHFSKIFGCSPSEYRKRYSHLGSVPTSIG</sequence>
<comment type="catalytic activity">
    <reaction evidence="1">
        <text>ATP + protein L-histidine = ADP + protein N-phospho-L-histidine.</text>
        <dbReference type="EC" id="2.7.13.3"/>
    </reaction>
</comment>
<dbReference type="OrthoDB" id="9809670at2"/>
<feature type="modified residue" description="4-aspartylphosphate" evidence="7">
    <location>
        <position position="1140"/>
    </location>
</feature>
<evidence type="ECO:0000256" key="3">
    <source>
        <dbReference type="ARBA" id="ARBA00022553"/>
    </source>
</evidence>
<evidence type="ECO:0000256" key="5">
    <source>
        <dbReference type="ARBA" id="ARBA00023125"/>
    </source>
</evidence>
<name>A0A420VQD7_9SPHI</name>
<dbReference type="InterPro" id="IPR003594">
    <property type="entry name" value="HATPase_dom"/>
</dbReference>
<dbReference type="InterPro" id="IPR013783">
    <property type="entry name" value="Ig-like_fold"/>
</dbReference>
<dbReference type="Gene3D" id="3.30.565.10">
    <property type="entry name" value="Histidine kinase-like ATPase, C-terminal domain"/>
    <property type="match status" value="1"/>
</dbReference>
<evidence type="ECO:0000256" key="7">
    <source>
        <dbReference type="PROSITE-ProRule" id="PRU00169"/>
    </source>
</evidence>
<evidence type="ECO:0000256" key="6">
    <source>
        <dbReference type="ARBA" id="ARBA00023163"/>
    </source>
</evidence>
<dbReference type="InterPro" id="IPR018060">
    <property type="entry name" value="HTH_AraC"/>
</dbReference>
<dbReference type="Gene3D" id="1.10.10.60">
    <property type="entry name" value="Homeodomain-like"/>
    <property type="match status" value="1"/>
</dbReference>
<dbReference type="SUPFAM" id="SSF63829">
    <property type="entry name" value="Calcium-dependent phosphotriesterase"/>
    <property type="match status" value="1"/>
</dbReference>
<evidence type="ECO:0000313" key="11">
    <source>
        <dbReference type="EMBL" id="RKO68539.1"/>
    </source>
</evidence>
<dbReference type="Pfam" id="PF07494">
    <property type="entry name" value="Reg_prop"/>
    <property type="match status" value="2"/>
</dbReference>
<evidence type="ECO:0000313" key="12">
    <source>
        <dbReference type="Proteomes" id="UP000282423"/>
    </source>
</evidence>
<dbReference type="InterPro" id="IPR001789">
    <property type="entry name" value="Sig_transdc_resp-reg_receiver"/>
</dbReference>
<dbReference type="SUPFAM" id="SSF52172">
    <property type="entry name" value="CheY-like"/>
    <property type="match status" value="1"/>
</dbReference>
<organism evidence="11 12">
    <name type="scientific">Sphingobacterium puteale</name>
    <dbReference type="NCBI Taxonomy" id="2420510"/>
    <lineage>
        <taxon>Bacteria</taxon>
        <taxon>Pseudomonadati</taxon>
        <taxon>Bacteroidota</taxon>
        <taxon>Sphingobacteriia</taxon>
        <taxon>Sphingobacteriales</taxon>
        <taxon>Sphingobacteriaceae</taxon>
        <taxon>Sphingobacterium</taxon>
    </lineage>
</organism>
<comment type="caution">
    <text evidence="11">The sequence shown here is derived from an EMBL/GenBank/DDBJ whole genome shotgun (WGS) entry which is preliminary data.</text>
</comment>
<keyword evidence="11" id="KW-0808">Transferase</keyword>
<keyword evidence="6" id="KW-0804">Transcription</keyword>
<dbReference type="Gene3D" id="2.130.10.10">
    <property type="entry name" value="YVTN repeat-like/Quinoprotein amine dehydrogenase"/>
    <property type="match status" value="2"/>
</dbReference>
<dbReference type="GO" id="GO:0043565">
    <property type="term" value="F:sequence-specific DNA binding"/>
    <property type="evidence" value="ECO:0007669"/>
    <property type="project" value="InterPro"/>
</dbReference>
<dbReference type="Gene3D" id="3.40.50.2300">
    <property type="match status" value="1"/>
</dbReference>
<dbReference type="SUPFAM" id="SSF50998">
    <property type="entry name" value="Quinoprotein alcohol dehydrogenase-like"/>
    <property type="match status" value="1"/>
</dbReference>
<dbReference type="PROSITE" id="PS50109">
    <property type="entry name" value="HIS_KIN"/>
    <property type="match status" value="1"/>
</dbReference>
<dbReference type="SMART" id="SM00388">
    <property type="entry name" value="HisKA"/>
    <property type="match status" value="1"/>
</dbReference>
<dbReference type="Pfam" id="PF12833">
    <property type="entry name" value="HTH_18"/>
    <property type="match status" value="1"/>
</dbReference>
<dbReference type="InterPro" id="IPR004358">
    <property type="entry name" value="Sig_transdc_His_kin-like_C"/>
</dbReference>
<keyword evidence="4" id="KW-0805">Transcription regulation</keyword>
<keyword evidence="5" id="KW-0238">DNA-binding</keyword>
<dbReference type="InterPro" id="IPR009057">
    <property type="entry name" value="Homeodomain-like_sf"/>
</dbReference>
<keyword evidence="12" id="KW-1185">Reference proteome</keyword>
<evidence type="ECO:0000256" key="4">
    <source>
        <dbReference type="ARBA" id="ARBA00023015"/>
    </source>
</evidence>
<dbReference type="GO" id="GO:0000155">
    <property type="term" value="F:phosphorelay sensor kinase activity"/>
    <property type="evidence" value="ECO:0007669"/>
    <property type="project" value="InterPro"/>
</dbReference>
<protein>
    <recommendedName>
        <fullName evidence="2">histidine kinase</fullName>
        <ecNumber evidence="2">2.7.13.3</ecNumber>
    </recommendedName>
</protein>
<evidence type="ECO:0000256" key="1">
    <source>
        <dbReference type="ARBA" id="ARBA00000085"/>
    </source>
</evidence>
<dbReference type="RefSeq" id="WP_121127234.1">
    <property type="nucleotide sequence ID" value="NZ_RBWS01000029.1"/>
</dbReference>
<dbReference type="SUPFAM" id="SSF46689">
    <property type="entry name" value="Homeodomain-like"/>
    <property type="match status" value="1"/>
</dbReference>
<dbReference type="SMART" id="SM00448">
    <property type="entry name" value="REC"/>
    <property type="match status" value="1"/>
</dbReference>
<dbReference type="InterPro" id="IPR005467">
    <property type="entry name" value="His_kinase_dom"/>
</dbReference>
<dbReference type="EC" id="2.7.13.3" evidence="2"/>
<reference evidence="11 12" key="1">
    <citation type="submission" date="2018-10" db="EMBL/GenBank/DDBJ databases">
        <title>Sphingobacterium sp. M05W1-28.</title>
        <authorList>
            <person name="Cai H."/>
        </authorList>
    </citation>
    <scope>NUCLEOTIDE SEQUENCE [LARGE SCALE GENOMIC DNA]</scope>
    <source>
        <strain evidence="11 12">M05W1-28</strain>
    </source>
</reference>
<keyword evidence="3 7" id="KW-0597">Phosphoprotein</keyword>
<dbReference type="Gene3D" id="2.60.40.10">
    <property type="entry name" value="Immunoglobulins"/>
    <property type="match status" value="1"/>
</dbReference>
<accession>A0A420VQD7</accession>
<proteinExistence type="predicted"/>
<dbReference type="PROSITE" id="PS00041">
    <property type="entry name" value="HTH_ARAC_FAMILY_1"/>
    <property type="match status" value="1"/>
</dbReference>
<evidence type="ECO:0000259" key="9">
    <source>
        <dbReference type="PROSITE" id="PS50109"/>
    </source>
</evidence>
<dbReference type="PRINTS" id="PR00344">
    <property type="entry name" value="BCTRLSENSOR"/>
</dbReference>
<dbReference type="Gene3D" id="1.10.287.130">
    <property type="match status" value="1"/>
</dbReference>
<dbReference type="SMART" id="SM00342">
    <property type="entry name" value="HTH_ARAC"/>
    <property type="match status" value="1"/>
</dbReference>
<dbReference type="Pfam" id="PF02518">
    <property type="entry name" value="HATPase_c"/>
    <property type="match status" value="1"/>
</dbReference>
<evidence type="ECO:0000259" key="10">
    <source>
        <dbReference type="PROSITE" id="PS50110"/>
    </source>
</evidence>
<keyword evidence="11" id="KW-0418">Kinase</keyword>
<dbReference type="InterPro" id="IPR015943">
    <property type="entry name" value="WD40/YVTN_repeat-like_dom_sf"/>
</dbReference>
<dbReference type="InterPro" id="IPR036890">
    <property type="entry name" value="HATPase_C_sf"/>
</dbReference>
<feature type="domain" description="Response regulatory" evidence="10">
    <location>
        <begin position="1092"/>
        <end position="1207"/>
    </location>
</feature>
<dbReference type="PANTHER" id="PTHR43547">
    <property type="entry name" value="TWO-COMPONENT HISTIDINE KINASE"/>
    <property type="match status" value="1"/>
</dbReference>
<dbReference type="PANTHER" id="PTHR43547:SF2">
    <property type="entry name" value="HYBRID SIGNAL TRANSDUCTION HISTIDINE KINASE C"/>
    <property type="match status" value="1"/>
</dbReference>
<dbReference type="GO" id="GO:0003700">
    <property type="term" value="F:DNA-binding transcription factor activity"/>
    <property type="evidence" value="ECO:0007669"/>
    <property type="project" value="InterPro"/>
</dbReference>
<dbReference type="InterPro" id="IPR036097">
    <property type="entry name" value="HisK_dim/P_sf"/>
</dbReference>